<evidence type="ECO:0000313" key="3">
    <source>
        <dbReference type="Proteomes" id="UP000295117"/>
    </source>
</evidence>
<proteinExistence type="predicted"/>
<gene>
    <name evidence="2" type="ORF">DE4585_03138</name>
</gene>
<dbReference type="Proteomes" id="UP000295117">
    <property type="component" value="Unassembled WGS sequence"/>
</dbReference>
<sequence precursor="true">MGLEGMRKLAVATAVVTINLIGPLCSAAPANADPEFPDVDSLPMASIKYPAGFDPTDGKQWPVENIFSPADGVYCRLRLQAWGTFQMPPADVACAGELPGMPNGENIARIDIGTSGAPQARFLKGSNSLGDPKTYPRFSVGKQFQVFLNTRSILMSCGSGNGEDFIFACHAWKSLGEADFPPHGFVLAASGSWVF</sequence>
<organism evidence="2 3">
    <name type="scientific">Mycobacteroides salmoniphilum</name>
    <dbReference type="NCBI Taxonomy" id="404941"/>
    <lineage>
        <taxon>Bacteria</taxon>
        <taxon>Bacillati</taxon>
        <taxon>Actinomycetota</taxon>
        <taxon>Actinomycetes</taxon>
        <taxon>Mycobacteriales</taxon>
        <taxon>Mycobacteriaceae</taxon>
        <taxon>Mycobacteroides</taxon>
    </lineage>
</organism>
<feature type="signal peptide" evidence="1">
    <location>
        <begin position="1"/>
        <end position="32"/>
    </location>
</feature>
<accession>A0A4R8S072</accession>
<dbReference type="AlphaFoldDB" id="A0A4R8S072"/>
<evidence type="ECO:0000313" key="2">
    <source>
        <dbReference type="EMBL" id="TDZ79395.1"/>
    </source>
</evidence>
<reference evidence="2 3" key="1">
    <citation type="journal article" date="2019" name="Sci. Rep.">
        <title>Extended insight into the Mycobacterium chelonae-abscessus complex through whole genome sequencing of Mycobacterium salmoniphilum outbreak and Mycobacterium salmoniphilum-like strains.</title>
        <authorList>
            <person name="Behra P.R.K."/>
            <person name="Das S."/>
            <person name="Pettersson B.M.F."/>
            <person name="Shirreff L."/>
            <person name="DuCote T."/>
            <person name="Jacobsson K.G."/>
            <person name="Ennis D.G."/>
            <person name="Kirsebom L.A."/>
        </authorList>
    </citation>
    <scope>NUCLEOTIDE SEQUENCE [LARGE SCALE GENOMIC DNA]</scope>
    <source>
        <strain evidence="2 3">DE 4585</strain>
    </source>
</reference>
<feature type="chain" id="PRO_5020747746" description="MspA" evidence="1">
    <location>
        <begin position="33"/>
        <end position="195"/>
    </location>
</feature>
<keyword evidence="1" id="KW-0732">Signal</keyword>
<comment type="caution">
    <text evidence="2">The sequence shown here is derived from an EMBL/GenBank/DDBJ whole genome shotgun (WGS) entry which is preliminary data.</text>
</comment>
<protein>
    <recommendedName>
        <fullName evidence="4">MspA</fullName>
    </recommendedName>
</protein>
<dbReference type="EMBL" id="PECH01000008">
    <property type="protein sequence ID" value="TDZ79395.1"/>
    <property type="molecule type" value="Genomic_DNA"/>
</dbReference>
<evidence type="ECO:0000256" key="1">
    <source>
        <dbReference type="SAM" id="SignalP"/>
    </source>
</evidence>
<name>A0A4R8S072_9MYCO</name>
<evidence type="ECO:0008006" key="4">
    <source>
        <dbReference type="Google" id="ProtNLM"/>
    </source>
</evidence>